<accession>A0A919RF02</accession>
<protein>
    <submittedName>
        <fullName evidence="1">Uncharacterized protein</fullName>
    </submittedName>
</protein>
<gene>
    <name evidence="1" type="ORF">Ssi02_14300</name>
</gene>
<dbReference type="EMBL" id="BOOW01000008">
    <property type="protein sequence ID" value="GII91199.1"/>
    <property type="molecule type" value="Genomic_DNA"/>
</dbReference>
<keyword evidence="2" id="KW-1185">Reference proteome</keyword>
<sequence length="373" mass="42238">MAWFVYRSPYEGPLGKRVRRLPDASVLDWFRRGFEMAGDVLADIDDWIESELNGDVYGLSSLFEAARAHRLSAPAGWDELGEVLEEHLYFEREVRVDPAAVRVFTDDDEVQVAYFFFDDSFVEVHPDWVDFQLWERERLPDIPVIEEIRENEEVSLPAHVSQLLHQFRQPLQARPFTPLDPVHELALPPSAAEGVTYVVVQQPDGQCLRYLRPVAITGARVPDLADRLREPSDEWDGVLGLLRALLAPDERELGPALHRCNRWPWSETGPETGGLAGEHAAVHERAMARLDSGEASPAPLDPYTEGRDPAKTVVHTTSHMVQMSIHVSGIFGYEQWFLFDDLWAAAHVSLARSLLRYGTAWDPLEAKTALFKP</sequence>
<organism evidence="1 2">
    <name type="scientific">Sinosporangium siamense</name>
    <dbReference type="NCBI Taxonomy" id="1367973"/>
    <lineage>
        <taxon>Bacteria</taxon>
        <taxon>Bacillati</taxon>
        <taxon>Actinomycetota</taxon>
        <taxon>Actinomycetes</taxon>
        <taxon>Streptosporangiales</taxon>
        <taxon>Streptosporangiaceae</taxon>
        <taxon>Sinosporangium</taxon>
    </lineage>
</organism>
<comment type="caution">
    <text evidence="1">The sequence shown here is derived from an EMBL/GenBank/DDBJ whole genome shotgun (WGS) entry which is preliminary data.</text>
</comment>
<dbReference type="Proteomes" id="UP000606172">
    <property type="component" value="Unassembled WGS sequence"/>
</dbReference>
<dbReference type="RefSeq" id="WP_204022354.1">
    <property type="nucleotide sequence ID" value="NZ_BOOW01000008.1"/>
</dbReference>
<dbReference type="AlphaFoldDB" id="A0A919RF02"/>
<evidence type="ECO:0000313" key="1">
    <source>
        <dbReference type="EMBL" id="GII91199.1"/>
    </source>
</evidence>
<name>A0A919RF02_9ACTN</name>
<proteinExistence type="predicted"/>
<reference evidence="1" key="1">
    <citation type="submission" date="2021-01" db="EMBL/GenBank/DDBJ databases">
        <title>Whole genome shotgun sequence of Sinosporangium siamense NBRC 109515.</title>
        <authorList>
            <person name="Komaki H."/>
            <person name="Tamura T."/>
        </authorList>
    </citation>
    <scope>NUCLEOTIDE SEQUENCE</scope>
    <source>
        <strain evidence="1">NBRC 109515</strain>
    </source>
</reference>
<evidence type="ECO:0000313" key="2">
    <source>
        <dbReference type="Proteomes" id="UP000606172"/>
    </source>
</evidence>